<dbReference type="Gene3D" id="2.60.40.4270">
    <property type="entry name" value="Listeria-Bacteroides repeat domain"/>
    <property type="match status" value="1"/>
</dbReference>
<feature type="compositionally biased region" description="Low complexity" evidence="1">
    <location>
        <begin position="68"/>
        <end position="88"/>
    </location>
</feature>
<keyword evidence="2" id="KW-1133">Transmembrane helix</keyword>
<dbReference type="RefSeq" id="WP_187769730.1">
    <property type="nucleotide sequence ID" value="NZ_JACTVM010000003.1"/>
</dbReference>
<feature type="region of interest" description="Disordered" evidence="1">
    <location>
        <begin position="26"/>
        <end position="100"/>
    </location>
</feature>
<feature type="chain" id="PRO_5034501948" evidence="3">
    <location>
        <begin position="26"/>
        <end position="1354"/>
    </location>
</feature>
<protein>
    <submittedName>
        <fullName evidence="4">InlB B-repeat-containing protein</fullName>
    </submittedName>
</protein>
<name>A0A8I0EVN3_9ACTN</name>
<feature type="transmembrane region" description="Helical" evidence="2">
    <location>
        <begin position="1331"/>
        <end position="1348"/>
    </location>
</feature>
<keyword evidence="3" id="KW-0732">Signal</keyword>
<reference evidence="4" key="1">
    <citation type="submission" date="2020-09" db="EMBL/GenBank/DDBJ databases">
        <title>Novel species in genus Aeromicrobium.</title>
        <authorList>
            <person name="Zhang G."/>
        </authorList>
    </citation>
    <scope>NUCLEOTIDE SEQUENCE</scope>
    <source>
        <strain evidence="4">Zg-636</strain>
    </source>
</reference>
<evidence type="ECO:0000256" key="2">
    <source>
        <dbReference type="SAM" id="Phobius"/>
    </source>
</evidence>
<evidence type="ECO:0000313" key="5">
    <source>
        <dbReference type="Proteomes" id="UP000620591"/>
    </source>
</evidence>
<evidence type="ECO:0000256" key="1">
    <source>
        <dbReference type="SAM" id="MobiDB-lite"/>
    </source>
</evidence>
<sequence>MSSRSHLLVPAVVALVVGVSVPAVADDAIDDPGQTPPAALAPSEEPTEELPSDPTQPTASAPTEKPAAEASQQPTAAPTTEPSASATPRSRPTQRQAETRLAAAGAITEVRTYWQLQQAVSTCAAGDVTRLAADVSVSGQVLVVSCDATLDLAGFDLNLEGLLVDGGSRATIDDSVGGGRLTSSSRHYRIAAMSPTAGSELTIAGGTITTTGAHSIAGLTVPANATLNITGGTVTATGGAMSAGIGGNGWADSGTTTISGGTVHATGGYQGAGIGGGYNRSQGPISITGGTVTAIGRGGQYSTTDEGGAGIGTGDDGYSRGPILIGEHAAVTATGGPLASAIGYGGDAFDYSADADAKVRVTINGTVRTNGILNTYNGVYTIGSTGQVLGLESDPQAGPVITGSGTIVNNGAIRPTSVASTAKVNNHHFTVSYDLASGTAGPGGAPRAKIYAPTLRAAGVTLPARPTRSGHVFDGWHRSATRISETTDLGTGSTNGSAVAIGLRAQWLTVSNYLTANLGSGCTPGSIVRLPEDITSAASVPVACTLTLDLNGHGLTAAGVTIASDKTLTVDDSQGDGTLTSTSTSEAGIGTSGAALVVDGGTIEATGGRRSAGIGGAEGGAPGTITINGGVVTATGGESGSGIGSGELGTPVDITITGGTVTSTGGAAASGIGGGGRSPAGDITISGGTVDATSGSNASAIGPGSFAGHAPGSSEGSLTVSGGAVTATGAGHSSGGTGGHLSRLAHIDITGGTLTASGTDENSGLGGSFTNSWPDVTIGAGATVTSIDGPAYAASASGTPSFPRGHLQVDGTLRLPSSALNVDRFASASIGSTGKVLGTVADPTAGGAIAGSRVALDNQGIIALSDVTASVTGHHYAVTAGSDTVKIYGPTMTAGHRSLPADPTRGIDVFTGWTHAGDPFTATTPLLGPSTNGAAVPVALTATWDEGIAAFDRSATTVTAGDPVAVDLTLTDGSGDTVTVDPADWDLTLPTGASLIPEGGGWELLGTRAGTATIVASTEVRGRTYTAELELTVQAAVLSQLVPTFTGTAAQGESVTLATDGTDRFGNDLGDVTGDVTFTSSIASDVIDGDQVSFTEAGTRIVTATHSNGTTATLAINVAVVLDEVVTLDLASTGTPAQGETITLTATGTDRFNNDLGDVTGDVTFTSSDPTDVIDGDEISFTKAGKRTITATHTNGTVATLLVDVAVVLGEVDGMEVGFTGAARQGDTIVLTVTGTDRFGNDLGDVTDDVTFTSSVPTDVIAGNRITFPHASPHTITATHTDGATSTLLIEVEPLPVAVDEPTDHADDPEATAKQAQDDAALAETGSTATAWWFACGLALLLAGVGTTRRARRR</sequence>
<evidence type="ECO:0000256" key="3">
    <source>
        <dbReference type="SAM" id="SignalP"/>
    </source>
</evidence>
<keyword evidence="2" id="KW-0472">Membrane</keyword>
<comment type="caution">
    <text evidence="4">The sequence shown here is derived from an EMBL/GenBank/DDBJ whole genome shotgun (WGS) entry which is preliminary data.</text>
</comment>
<gene>
    <name evidence="4" type="ORF">IBG24_12145</name>
</gene>
<dbReference type="Proteomes" id="UP000620591">
    <property type="component" value="Unassembled WGS sequence"/>
</dbReference>
<organism evidence="4 5">
    <name type="scientific">Aeromicrobium senzhongii</name>
    <dbReference type="NCBI Taxonomy" id="2663859"/>
    <lineage>
        <taxon>Bacteria</taxon>
        <taxon>Bacillati</taxon>
        <taxon>Actinomycetota</taxon>
        <taxon>Actinomycetes</taxon>
        <taxon>Propionibacteriales</taxon>
        <taxon>Nocardioidaceae</taxon>
        <taxon>Aeromicrobium</taxon>
    </lineage>
</organism>
<dbReference type="EMBL" id="JACTVM010000003">
    <property type="protein sequence ID" value="MBC9227070.1"/>
    <property type="molecule type" value="Genomic_DNA"/>
</dbReference>
<evidence type="ECO:0000313" key="4">
    <source>
        <dbReference type="EMBL" id="MBC9227070.1"/>
    </source>
</evidence>
<dbReference type="Pfam" id="PF18889">
    <property type="entry name" value="Beta_helix_3"/>
    <property type="match status" value="7"/>
</dbReference>
<proteinExistence type="predicted"/>
<dbReference type="InterPro" id="IPR042229">
    <property type="entry name" value="Listeria/Bacterioides_rpt_sf"/>
</dbReference>
<keyword evidence="2" id="KW-0812">Transmembrane</keyword>
<accession>A0A8I0EVN3</accession>
<feature type="signal peptide" evidence="3">
    <location>
        <begin position="1"/>
        <end position="25"/>
    </location>
</feature>